<reference evidence="6 7" key="1">
    <citation type="submission" date="2019-09" db="EMBL/GenBank/DDBJ databases">
        <title>Genome sequence of Roseospira marina, one of the more divergent members of the non-sulfur purple photosynthetic bacterial family, the Rhodospirillaceae.</title>
        <authorList>
            <person name="Meyer T."/>
            <person name="Kyndt J."/>
        </authorList>
    </citation>
    <scope>NUCLEOTIDE SEQUENCE [LARGE SCALE GENOMIC DNA]</scope>
    <source>
        <strain evidence="6 7">DSM 15113</strain>
    </source>
</reference>
<evidence type="ECO:0000256" key="1">
    <source>
        <dbReference type="ARBA" id="ARBA00023002"/>
    </source>
</evidence>
<dbReference type="InterPro" id="IPR013328">
    <property type="entry name" value="6PGD_dom2"/>
</dbReference>
<evidence type="ECO:0000313" key="7">
    <source>
        <dbReference type="Proteomes" id="UP000324065"/>
    </source>
</evidence>
<proteinExistence type="predicted"/>
<dbReference type="PANTHER" id="PTHR43060">
    <property type="entry name" value="3-HYDROXYISOBUTYRATE DEHYDROGENASE-LIKE 1, MITOCHONDRIAL-RELATED"/>
    <property type="match status" value="1"/>
</dbReference>
<dbReference type="GO" id="GO:0051287">
    <property type="term" value="F:NAD binding"/>
    <property type="evidence" value="ECO:0007669"/>
    <property type="project" value="InterPro"/>
</dbReference>
<dbReference type="Pfam" id="PF14833">
    <property type="entry name" value="NAD_binding_11"/>
    <property type="match status" value="1"/>
</dbReference>
<comment type="caution">
    <text evidence="6">The sequence shown here is derived from an EMBL/GenBank/DDBJ whole genome shotgun (WGS) entry which is preliminary data.</text>
</comment>
<dbReference type="InterPro" id="IPR006115">
    <property type="entry name" value="6PGDH_NADP-bd"/>
</dbReference>
<dbReference type="Pfam" id="PF03446">
    <property type="entry name" value="NAD_binding_2"/>
    <property type="match status" value="1"/>
</dbReference>
<dbReference type="PIRSF" id="PIRSF000103">
    <property type="entry name" value="HIBADH"/>
    <property type="match status" value="1"/>
</dbReference>
<evidence type="ECO:0000259" key="4">
    <source>
        <dbReference type="Pfam" id="PF03446"/>
    </source>
</evidence>
<evidence type="ECO:0000256" key="3">
    <source>
        <dbReference type="PIRSR" id="PIRSR000103-1"/>
    </source>
</evidence>
<dbReference type="OrthoDB" id="9812907at2"/>
<dbReference type="SUPFAM" id="SSF48179">
    <property type="entry name" value="6-phosphogluconate dehydrogenase C-terminal domain-like"/>
    <property type="match status" value="1"/>
</dbReference>
<name>A0A5M6IBI0_9PROT</name>
<evidence type="ECO:0000313" key="6">
    <source>
        <dbReference type="EMBL" id="KAA5605317.1"/>
    </source>
</evidence>
<feature type="domain" description="3-hydroxyisobutyrate dehydrogenase-like NAD-binding" evidence="5">
    <location>
        <begin position="171"/>
        <end position="290"/>
    </location>
</feature>
<dbReference type="GO" id="GO:0016491">
    <property type="term" value="F:oxidoreductase activity"/>
    <property type="evidence" value="ECO:0007669"/>
    <property type="project" value="UniProtKB-KW"/>
</dbReference>
<feature type="active site" evidence="3">
    <location>
        <position position="177"/>
    </location>
</feature>
<accession>A0A5M6IBI0</accession>
<dbReference type="GO" id="GO:0050661">
    <property type="term" value="F:NADP binding"/>
    <property type="evidence" value="ECO:0007669"/>
    <property type="project" value="InterPro"/>
</dbReference>
<protein>
    <submittedName>
        <fullName evidence="6">NAD(P)-dependent oxidoreductase</fullName>
    </submittedName>
</protein>
<dbReference type="SUPFAM" id="SSF51735">
    <property type="entry name" value="NAD(P)-binding Rossmann-fold domains"/>
    <property type="match status" value="1"/>
</dbReference>
<dbReference type="PANTHER" id="PTHR43060:SF15">
    <property type="entry name" value="3-HYDROXYISOBUTYRATE DEHYDROGENASE-LIKE 1, MITOCHONDRIAL-RELATED"/>
    <property type="match status" value="1"/>
</dbReference>
<dbReference type="InterPro" id="IPR029154">
    <property type="entry name" value="HIBADH-like_NADP-bd"/>
</dbReference>
<dbReference type="AlphaFoldDB" id="A0A5M6IBI0"/>
<organism evidence="6 7">
    <name type="scientific">Roseospira marina</name>
    <dbReference type="NCBI Taxonomy" id="140057"/>
    <lineage>
        <taxon>Bacteria</taxon>
        <taxon>Pseudomonadati</taxon>
        <taxon>Pseudomonadota</taxon>
        <taxon>Alphaproteobacteria</taxon>
        <taxon>Rhodospirillales</taxon>
        <taxon>Rhodospirillaceae</taxon>
        <taxon>Roseospira</taxon>
    </lineage>
</organism>
<keyword evidence="1" id="KW-0560">Oxidoreductase</keyword>
<dbReference type="InterPro" id="IPR008927">
    <property type="entry name" value="6-PGluconate_DH-like_C_sf"/>
</dbReference>
<sequence>MADSVNTRVGVVGVGIMGTAIATRLLDCGLTVTLYDRSEEKVAAMVAKGAVAAASARAVAAASDVVILSLNNAAIVETAVFGPDGVAEAASPDKLLVDMSSIDPESTKVLAARLKDDFGMAWLDSPLSGGAPGAVSGTLAVMAGGTEEDFARARPVMDHLCANFTLMGPSGAGQTTKLVNQVLCAVGFQAIAEATQLALNGGVAVDRIPAALSGGRADSRLLQEFMAKMGAHDYSPTGRLDNMLKDLEAVQAFAAKTRTGMPLTALTTEIHRLFVAAGKGGDDNAALMKLFNGPAD</sequence>
<evidence type="ECO:0000256" key="2">
    <source>
        <dbReference type="ARBA" id="ARBA00023027"/>
    </source>
</evidence>
<keyword evidence="2" id="KW-0520">NAD</keyword>
<keyword evidence="7" id="KW-1185">Reference proteome</keyword>
<dbReference type="InterPro" id="IPR015815">
    <property type="entry name" value="HIBADH-related"/>
</dbReference>
<dbReference type="Gene3D" id="1.10.1040.10">
    <property type="entry name" value="N-(1-d-carboxylethyl)-l-norvaline Dehydrogenase, domain 2"/>
    <property type="match status" value="1"/>
</dbReference>
<dbReference type="RefSeq" id="WP_150062697.1">
    <property type="nucleotide sequence ID" value="NZ_JACHII010000008.1"/>
</dbReference>
<dbReference type="EMBL" id="VWPJ01000010">
    <property type="protein sequence ID" value="KAA5605317.1"/>
    <property type="molecule type" value="Genomic_DNA"/>
</dbReference>
<feature type="domain" description="6-phosphogluconate dehydrogenase NADP-binding" evidence="4">
    <location>
        <begin position="8"/>
        <end position="168"/>
    </location>
</feature>
<evidence type="ECO:0000259" key="5">
    <source>
        <dbReference type="Pfam" id="PF14833"/>
    </source>
</evidence>
<dbReference type="Proteomes" id="UP000324065">
    <property type="component" value="Unassembled WGS sequence"/>
</dbReference>
<dbReference type="InterPro" id="IPR036291">
    <property type="entry name" value="NAD(P)-bd_dom_sf"/>
</dbReference>
<gene>
    <name evidence="6" type="ORF">F1188_12195</name>
</gene>
<dbReference type="Gene3D" id="3.40.50.720">
    <property type="entry name" value="NAD(P)-binding Rossmann-like Domain"/>
    <property type="match status" value="1"/>
</dbReference>